<reference evidence="2 3" key="1">
    <citation type="submission" date="2018-09" db="EMBL/GenBank/DDBJ databases">
        <title>Genomic Encyclopedia of Archaeal and Bacterial Type Strains, Phase II (KMG-II): from individual species to whole genera.</title>
        <authorList>
            <person name="Goeker M."/>
        </authorList>
    </citation>
    <scope>NUCLEOTIDE SEQUENCE [LARGE SCALE GENOMIC DNA]</scope>
    <source>
        <strain evidence="2 3">DSM 17008</strain>
    </source>
</reference>
<dbReference type="Proteomes" id="UP000285120">
    <property type="component" value="Unassembled WGS sequence"/>
</dbReference>
<dbReference type="PANTHER" id="PTHR43649:SF12">
    <property type="entry name" value="DIACETYLCHITOBIOSE BINDING PROTEIN DASA"/>
    <property type="match status" value="1"/>
</dbReference>
<dbReference type="AlphaFoldDB" id="A0A419V8E9"/>
<protein>
    <submittedName>
        <fullName evidence="2">Carbohydrate ABC transporter substrate-binding protein (CUT1 family)</fullName>
    </submittedName>
</protein>
<dbReference type="Gene3D" id="3.40.190.10">
    <property type="entry name" value="Periplasmic binding protein-like II"/>
    <property type="match status" value="2"/>
</dbReference>
<dbReference type="OrthoDB" id="9798191at2"/>
<feature type="chain" id="PRO_5039519517" evidence="1">
    <location>
        <begin position="22"/>
        <end position="444"/>
    </location>
</feature>
<dbReference type="PANTHER" id="PTHR43649">
    <property type="entry name" value="ARABINOSE-BINDING PROTEIN-RELATED"/>
    <property type="match status" value="1"/>
</dbReference>
<name>A0A419V8E9_9BACL</name>
<evidence type="ECO:0000313" key="2">
    <source>
        <dbReference type="EMBL" id="RKD76345.1"/>
    </source>
</evidence>
<dbReference type="Pfam" id="PF01547">
    <property type="entry name" value="SBP_bac_1"/>
    <property type="match status" value="1"/>
</dbReference>
<dbReference type="InterPro" id="IPR050490">
    <property type="entry name" value="Bact_solute-bd_prot1"/>
</dbReference>
<evidence type="ECO:0000313" key="3">
    <source>
        <dbReference type="Proteomes" id="UP000285120"/>
    </source>
</evidence>
<sequence>MLKKSSAVFFTGAVVSSLVLSACGNDSSSEDLEGESITVALSEGDIGQFNAWQARSEEFTEETGIEVEFTEVPYNNLLDRITTEGISGQGTFDLVTHLDVMGPSSRQFFEPLDDYAAEDDYNFDRFPESTLDLSTYEGEIYSLPVRANAQLMFYRKDVFEDLGIDPPETWEELEQAGETITEETDMAGIAPYYQAGNNGQNLYMWTSYLWSNGADILDDEMKPVFNSEEGIEATQRYIDLLVEDEIATAGSVSFGEQEARTNFKQSNSAMWIGWWWVYSDFNFSDSSDEEVLGNVGFTTVPGWEGKESVSNISTFPLAMMKDSENKEAAWEFMKWLSEPEFEKEVVLDALNGDSPSNQFSTDISQTANLNDEELNEAGDDLFTTGGESFENAQTLPKFENWPEVSDIISNAISNMATGESVEDNLNQAAEDVEQLLEEEGYYDE</sequence>
<comment type="caution">
    <text evidence="2">The sequence shown here is derived from an EMBL/GenBank/DDBJ whole genome shotgun (WGS) entry which is preliminary data.</text>
</comment>
<dbReference type="CDD" id="cd13585">
    <property type="entry name" value="PBP2_TMBP_like"/>
    <property type="match status" value="1"/>
</dbReference>
<keyword evidence="3" id="KW-1185">Reference proteome</keyword>
<dbReference type="PROSITE" id="PS51257">
    <property type="entry name" value="PROKAR_LIPOPROTEIN"/>
    <property type="match status" value="1"/>
</dbReference>
<organism evidence="2 3">
    <name type="scientific">Sinobaca qinghaiensis</name>
    <dbReference type="NCBI Taxonomy" id="342944"/>
    <lineage>
        <taxon>Bacteria</taxon>
        <taxon>Bacillati</taxon>
        <taxon>Bacillota</taxon>
        <taxon>Bacilli</taxon>
        <taxon>Bacillales</taxon>
        <taxon>Sporolactobacillaceae</taxon>
        <taxon>Sinobaca</taxon>
    </lineage>
</organism>
<dbReference type="InterPro" id="IPR006059">
    <property type="entry name" value="SBP"/>
</dbReference>
<accession>A0A419V8E9</accession>
<gene>
    <name evidence="2" type="ORF">ATL39_0562</name>
</gene>
<feature type="signal peptide" evidence="1">
    <location>
        <begin position="1"/>
        <end position="21"/>
    </location>
</feature>
<dbReference type="EMBL" id="RAPK01000006">
    <property type="protein sequence ID" value="RKD76345.1"/>
    <property type="molecule type" value="Genomic_DNA"/>
</dbReference>
<dbReference type="RefSeq" id="WP_120191757.1">
    <property type="nucleotide sequence ID" value="NZ_RAPK01000006.1"/>
</dbReference>
<keyword evidence="1" id="KW-0732">Signal</keyword>
<evidence type="ECO:0000256" key="1">
    <source>
        <dbReference type="SAM" id="SignalP"/>
    </source>
</evidence>
<dbReference type="SUPFAM" id="SSF53850">
    <property type="entry name" value="Periplasmic binding protein-like II"/>
    <property type="match status" value="1"/>
</dbReference>
<proteinExistence type="predicted"/>